<organism evidence="1 2">
    <name type="scientific">Gossypium arboreum</name>
    <name type="common">Tree cotton</name>
    <name type="synonym">Gossypium nanking</name>
    <dbReference type="NCBI Taxonomy" id="29729"/>
    <lineage>
        <taxon>Eukaryota</taxon>
        <taxon>Viridiplantae</taxon>
        <taxon>Streptophyta</taxon>
        <taxon>Embryophyta</taxon>
        <taxon>Tracheophyta</taxon>
        <taxon>Spermatophyta</taxon>
        <taxon>Magnoliopsida</taxon>
        <taxon>eudicotyledons</taxon>
        <taxon>Gunneridae</taxon>
        <taxon>Pentapetalae</taxon>
        <taxon>rosids</taxon>
        <taxon>malvids</taxon>
        <taxon>Malvales</taxon>
        <taxon>Malvaceae</taxon>
        <taxon>Malvoideae</taxon>
        <taxon>Gossypium</taxon>
    </lineage>
</organism>
<reference evidence="1 2" key="1">
    <citation type="submission" date="2023-03" db="EMBL/GenBank/DDBJ databases">
        <title>WGS of Gossypium arboreum.</title>
        <authorList>
            <person name="Yu D."/>
        </authorList>
    </citation>
    <scope>NUCLEOTIDE SEQUENCE [LARGE SCALE GENOMIC DNA]</scope>
    <source>
        <tissue evidence="1">Leaf</tissue>
    </source>
</reference>
<evidence type="ECO:0000313" key="1">
    <source>
        <dbReference type="EMBL" id="KAK5834427.1"/>
    </source>
</evidence>
<evidence type="ECO:0000313" key="2">
    <source>
        <dbReference type="Proteomes" id="UP001358586"/>
    </source>
</evidence>
<accession>A0ABR0Q5U9</accession>
<dbReference type="EMBL" id="JARKNE010000005">
    <property type="protein sequence ID" value="KAK5834427.1"/>
    <property type="molecule type" value="Genomic_DNA"/>
</dbReference>
<comment type="caution">
    <text evidence="1">The sequence shown here is derived from an EMBL/GenBank/DDBJ whole genome shotgun (WGS) entry which is preliminary data.</text>
</comment>
<protein>
    <submittedName>
        <fullName evidence="1">Uncharacterized protein</fullName>
    </submittedName>
</protein>
<keyword evidence="2" id="KW-1185">Reference proteome</keyword>
<sequence length="84" mass="9956">MDGNGFYLVQFYHVVNLKKMISIHKFAQGENLKDVNFYYADSRIQVHNDFSTTLEGQMRYYTISIYAFAINAQLSEFLCFPYIY</sequence>
<proteinExistence type="predicted"/>
<gene>
    <name evidence="1" type="ORF">PVK06_018305</name>
</gene>
<dbReference type="Proteomes" id="UP001358586">
    <property type="component" value="Chromosome 5"/>
</dbReference>
<name>A0ABR0Q5U9_GOSAR</name>